<gene>
    <name evidence="2" type="ORF">DYU11_01195</name>
</gene>
<feature type="signal peptide" evidence="1">
    <location>
        <begin position="1"/>
        <end position="22"/>
    </location>
</feature>
<evidence type="ECO:0008006" key="4">
    <source>
        <dbReference type="Google" id="ProtNLM"/>
    </source>
</evidence>
<dbReference type="PROSITE" id="PS51257">
    <property type="entry name" value="PROKAR_LIPOPROTEIN"/>
    <property type="match status" value="1"/>
</dbReference>
<evidence type="ECO:0000313" key="3">
    <source>
        <dbReference type="Proteomes" id="UP000283523"/>
    </source>
</evidence>
<evidence type="ECO:0000256" key="1">
    <source>
        <dbReference type="SAM" id="SignalP"/>
    </source>
</evidence>
<comment type="caution">
    <text evidence="2">The sequence shown here is derived from an EMBL/GenBank/DDBJ whole genome shotgun (WGS) entry which is preliminary data.</text>
</comment>
<evidence type="ECO:0000313" key="2">
    <source>
        <dbReference type="EMBL" id="RIV26965.1"/>
    </source>
</evidence>
<protein>
    <recommendedName>
        <fullName evidence="4">Lipocalin-like domain-containing protein</fullName>
    </recommendedName>
</protein>
<proteinExistence type="predicted"/>
<accession>A0A418MHS2</accession>
<dbReference type="Proteomes" id="UP000283523">
    <property type="component" value="Unassembled WGS sequence"/>
</dbReference>
<feature type="chain" id="PRO_5019089771" description="Lipocalin-like domain-containing protein" evidence="1">
    <location>
        <begin position="23"/>
        <end position="134"/>
    </location>
</feature>
<keyword evidence="1" id="KW-0732">Signal</keyword>
<keyword evidence="3" id="KW-1185">Reference proteome</keyword>
<name>A0A418MHS2_9BACT</name>
<sequence>MKLFYLLSTVAFLLSACQKDQAVGPDNLLYQRWSIYQTKRIDDNAWMMYNVDASYDTEYRPDGTLVYRRNGQVINPCCFPSKFLKTDNLLQYSEWTPCNYVLCAQPNSATITKLSNSLLELNDGIRITQYRPIQ</sequence>
<dbReference type="EMBL" id="QXED01000001">
    <property type="protein sequence ID" value="RIV26965.1"/>
    <property type="molecule type" value="Genomic_DNA"/>
</dbReference>
<organism evidence="2 3">
    <name type="scientific">Fibrisoma montanum</name>
    <dbReference type="NCBI Taxonomy" id="2305895"/>
    <lineage>
        <taxon>Bacteria</taxon>
        <taxon>Pseudomonadati</taxon>
        <taxon>Bacteroidota</taxon>
        <taxon>Cytophagia</taxon>
        <taxon>Cytophagales</taxon>
        <taxon>Spirosomataceae</taxon>
        <taxon>Fibrisoma</taxon>
    </lineage>
</organism>
<dbReference type="AlphaFoldDB" id="A0A418MHS2"/>
<reference evidence="2 3" key="1">
    <citation type="submission" date="2018-08" db="EMBL/GenBank/DDBJ databases">
        <title>Fibrisoma montanum sp. nov., isolated from Danxia mountain soil.</title>
        <authorList>
            <person name="Huang Y."/>
        </authorList>
    </citation>
    <scope>NUCLEOTIDE SEQUENCE [LARGE SCALE GENOMIC DNA]</scope>
    <source>
        <strain evidence="2 3">HYT19</strain>
    </source>
</reference>